<name>A0A1B3WFA8_9FIRM</name>
<evidence type="ECO:0008006" key="4">
    <source>
        <dbReference type="Google" id="ProtNLM"/>
    </source>
</evidence>
<dbReference type="STRING" id="39950.BCB69_04795"/>
<evidence type="ECO:0000313" key="3">
    <source>
        <dbReference type="Proteomes" id="UP000094757"/>
    </source>
</evidence>
<dbReference type="EMBL" id="CP017037">
    <property type="protein sequence ID" value="AOH39658.1"/>
    <property type="molecule type" value="Genomic_DNA"/>
</dbReference>
<accession>A0A1B3WFA8</accession>
<keyword evidence="1" id="KW-0472">Membrane</keyword>
<evidence type="ECO:0000313" key="2">
    <source>
        <dbReference type="EMBL" id="AOH39658.1"/>
    </source>
</evidence>
<gene>
    <name evidence="2" type="ORF">BCB69_04795</name>
</gene>
<proteinExistence type="predicted"/>
<feature type="transmembrane region" description="Helical" evidence="1">
    <location>
        <begin position="28"/>
        <end position="45"/>
    </location>
</feature>
<dbReference type="KEGG" id="dpn:BCB69_04795"/>
<reference evidence="3" key="1">
    <citation type="submission" date="2016-08" db="EMBL/GenBank/DDBJ databases">
        <authorList>
            <person name="Holder M.E."/>
            <person name="Ajami N.J."/>
            <person name="Petrosino J.F."/>
        </authorList>
    </citation>
    <scope>NUCLEOTIDE SEQUENCE [LARGE SCALE GENOMIC DNA]</scope>
    <source>
        <strain evidence="3">F0677</strain>
    </source>
</reference>
<dbReference type="Proteomes" id="UP000094757">
    <property type="component" value="Chromosome"/>
</dbReference>
<keyword evidence="1" id="KW-0812">Transmembrane</keyword>
<sequence>MKLKDFLLVLVVGYSVYQVYWGTGWNEQNLFLLICSLIAFGYSVLQKMGVFAKLKQRQEEILAQKKQENEE</sequence>
<protein>
    <recommendedName>
        <fullName evidence="4">RNA helicase</fullName>
    </recommendedName>
</protein>
<keyword evidence="1" id="KW-1133">Transmembrane helix</keyword>
<dbReference type="AlphaFoldDB" id="A0A1B3WFA8"/>
<evidence type="ECO:0000256" key="1">
    <source>
        <dbReference type="SAM" id="Phobius"/>
    </source>
</evidence>
<organism evidence="2 3">
    <name type="scientific">Dialister pneumosintes</name>
    <dbReference type="NCBI Taxonomy" id="39950"/>
    <lineage>
        <taxon>Bacteria</taxon>
        <taxon>Bacillati</taxon>
        <taxon>Bacillota</taxon>
        <taxon>Negativicutes</taxon>
        <taxon>Veillonellales</taxon>
        <taxon>Veillonellaceae</taxon>
        <taxon>Dialister</taxon>
    </lineage>
</organism>